<reference evidence="2 3" key="1">
    <citation type="submission" date="2021-04" db="EMBL/GenBank/DDBJ databases">
        <authorList>
            <person name="Rakotoarivonina H."/>
        </authorList>
    </citation>
    <scope>NUCLEOTIDE SEQUENCE [LARGE SCALE GENOMIC DNA]</scope>
    <source>
        <strain evidence="2 3">XE</strain>
    </source>
</reference>
<evidence type="ECO:0000313" key="3">
    <source>
        <dbReference type="Proteomes" id="UP000681526"/>
    </source>
</evidence>
<dbReference type="SMART" id="SM00850">
    <property type="entry name" value="LytTR"/>
    <property type="match status" value="1"/>
</dbReference>
<dbReference type="Pfam" id="PF04397">
    <property type="entry name" value="LytTR"/>
    <property type="match status" value="1"/>
</dbReference>
<dbReference type="Proteomes" id="UP000681526">
    <property type="component" value="Unassembled WGS sequence"/>
</dbReference>
<name>A0ABM8V352_THEXY</name>
<keyword evidence="3" id="KW-1185">Reference proteome</keyword>
<feature type="domain" description="HTH LytTR-type" evidence="1">
    <location>
        <begin position="13"/>
        <end position="114"/>
    </location>
</feature>
<dbReference type="InterPro" id="IPR007492">
    <property type="entry name" value="LytTR_DNA-bd_dom"/>
</dbReference>
<dbReference type="Gene3D" id="2.40.50.1020">
    <property type="entry name" value="LytTr DNA-binding domain"/>
    <property type="match status" value="1"/>
</dbReference>
<sequence>MRFPVTRDPGNFSEVIDLDLRDVDYIETHPSGYVVFHVKDEVYYPVIPKLSVLEMHLEELGFLRLDRTNLSNIGKIRHFDEERSLVFFSDNATKSSKFSTVSSRMKKILRDRLAGKKGKT</sequence>
<comment type="caution">
    <text evidence="2">The sequence shown here is derived from an EMBL/GenBank/DDBJ whole genome shotgun (WGS) entry which is preliminary data.</text>
</comment>
<proteinExistence type="predicted"/>
<evidence type="ECO:0000259" key="1">
    <source>
        <dbReference type="SMART" id="SM00850"/>
    </source>
</evidence>
<accession>A0ABM8V352</accession>
<protein>
    <submittedName>
        <fullName evidence="2">Response regulator of the LytR/AlgR family</fullName>
    </submittedName>
</protein>
<organism evidence="2 3">
    <name type="scientific">Thermobacillus xylanilyticus</name>
    <dbReference type="NCBI Taxonomy" id="76633"/>
    <lineage>
        <taxon>Bacteria</taxon>
        <taxon>Bacillati</taxon>
        <taxon>Bacillota</taxon>
        <taxon>Bacilli</taxon>
        <taxon>Bacillales</taxon>
        <taxon>Paenibacillaceae</taxon>
        <taxon>Thermobacillus</taxon>
    </lineage>
</organism>
<dbReference type="RefSeq" id="WP_213484109.1">
    <property type="nucleotide sequence ID" value="NZ_CAJRAY010000036.1"/>
</dbReference>
<dbReference type="EMBL" id="CAJRAY010000036">
    <property type="protein sequence ID" value="CAG5084354.1"/>
    <property type="molecule type" value="Genomic_DNA"/>
</dbReference>
<evidence type="ECO:0000313" key="2">
    <source>
        <dbReference type="EMBL" id="CAG5084354.1"/>
    </source>
</evidence>
<gene>
    <name evidence="2" type="primary">txxe 1643</name>
    <name evidence="2" type="ORF">TXXE_07735</name>
</gene>